<name>U4L4N3_PYROM</name>
<dbReference type="SUPFAM" id="SSF52540">
    <property type="entry name" value="P-loop containing nucleoside triphosphate hydrolases"/>
    <property type="match status" value="1"/>
</dbReference>
<proteinExistence type="predicted"/>
<gene>
    <name evidence="1" type="ORF">PCON_11053</name>
</gene>
<dbReference type="AlphaFoldDB" id="U4L4N3"/>
<protein>
    <submittedName>
        <fullName evidence="1">Uncharacterized protein</fullName>
    </submittedName>
</protein>
<reference evidence="1 2" key="1">
    <citation type="journal article" date="2013" name="PLoS Genet.">
        <title>The genome and development-dependent transcriptomes of Pyronema confluens: a window into fungal evolution.</title>
        <authorList>
            <person name="Traeger S."/>
            <person name="Altegoer F."/>
            <person name="Freitag M."/>
            <person name="Gabaldon T."/>
            <person name="Kempken F."/>
            <person name="Kumar A."/>
            <person name="Marcet-Houben M."/>
            <person name="Poggeler S."/>
            <person name="Stajich J.E."/>
            <person name="Nowrousian M."/>
        </authorList>
    </citation>
    <scope>NUCLEOTIDE SEQUENCE [LARGE SCALE GENOMIC DNA]</scope>
    <source>
        <strain evidence="2">CBS 100304</strain>
        <tissue evidence="1">Vegetative mycelium</tissue>
    </source>
</reference>
<sequence length="253" mass="27758">MKLDLSNIDEIPAVLNYLAVRKRWLLVIDNFTEGPGIYGVPSYIPGGLWGKSGTVVITTRDPEVGKYATRTGDEIGGYEVGELDPDEFEALFGELKDNRVLMLGNNPLTLKLAISYLRYRKRQHGLWSIEEYLSLWSAQQKPEVKAKDLEMLEGRIRGSSDFVKGGGVFVKTGSPKDGEARELVEAWTDTVEGLRRLVRVYEHGGQRKKAEGVKGWVEGAYERMLGEGGAGTAGMVGRCGEMVVGMGKGRGSG</sequence>
<dbReference type="EMBL" id="HF935619">
    <property type="protein sequence ID" value="CCX11459.1"/>
    <property type="molecule type" value="Genomic_DNA"/>
</dbReference>
<evidence type="ECO:0000313" key="1">
    <source>
        <dbReference type="EMBL" id="CCX11459.1"/>
    </source>
</evidence>
<organism evidence="1 2">
    <name type="scientific">Pyronema omphalodes (strain CBS 100304)</name>
    <name type="common">Pyronema confluens</name>
    <dbReference type="NCBI Taxonomy" id="1076935"/>
    <lineage>
        <taxon>Eukaryota</taxon>
        <taxon>Fungi</taxon>
        <taxon>Dikarya</taxon>
        <taxon>Ascomycota</taxon>
        <taxon>Pezizomycotina</taxon>
        <taxon>Pezizomycetes</taxon>
        <taxon>Pezizales</taxon>
        <taxon>Pyronemataceae</taxon>
        <taxon>Pyronema</taxon>
    </lineage>
</organism>
<dbReference type="InterPro" id="IPR027417">
    <property type="entry name" value="P-loop_NTPase"/>
</dbReference>
<accession>U4L4N3</accession>
<evidence type="ECO:0000313" key="2">
    <source>
        <dbReference type="Proteomes" id="UP000018144"/>
    </source>
</evidence>
<keyword evidence="2" id="KW-1185">Reference proteome</keyword>
<dbReference type="Proteomes" id="UP000018144">
    <property type="component" value="Unassembled WGS sequence"/>
</dbReference>